<reference evidence="2 3" key="1">
    <citation type="submission" date="2023-02" db="EMBL/GenBank/DDBJ databases">
        <title>LHISI_Scaffold_Assembly.</title>
        <authorList>
            <person name="Stuart O.P."/>
            <person name="Cleave R."/>
            <person name="Magrath M.J.L."/>
            <person name="Mikheyev A.S."/>
        </authorList>
    </citation>
    <scope>NUCLEOTIDE SEQUENCE [LARGE SCALE GENOMIC DNA]</scope>
    <source>
        <strain evidence="2">Daus_M_001</strain>
        <tissue evidence="2">Leg muscle</tissue>
    </source>
</reference>
<evidence type="ECO:0000313" key="2">
    <source>
        <dbReference type="EMBL" id="KAJ8882457.1"/>
    </source>
</evidence>
<keyword evidence="3" id="KW-1185">Reference proteome</keyword>
<dbReference type="PANTHER" id="PTHR46599:SF3">
    <property type="entry name" value="PIGGYBAC TRANSPOSABLE ELEMENT-DERIVED PROTEIN 4"/>
    <property type="match status" value="1"/>
</dbReference>
<name>A0ABQ9HDZ0_9NEOP</name>
<feature type="domain" description="PiggyBac transposable element-derived protein" evidence="1">
    <location>
        <begin position="53"/>
        <end position="149"/>
    </location>
</feature>
<dbReference type="InterPro" id="IPR029526">
    <property type="entry name" value="PGBD"/>
</dbReference>
<proteinExistence type="predicted"/>
<protein>
    <recommendedName>
        <fullName evidence="1">PiggyBac transposable element-derived protein domain-containing protein</fullName>
    </recommendedName>
</protein>
<organism evidence="2 3">
    <name type="scientific">Dryococelus australis</name>
    <dbReference type="NCBI Taxonomy" id="614101"/>
    <lineage>
        <taxon>Eukaryota</taxon>
        <taxon>Metazoa</taxon>
        <taxon>Ecdysozoa</taxon>
        <taxon>Arthropoda</taxon>
        <taxon>Hexapoda</taxon>
        <taxon>Insecta</taxon>
        <taxon>Pterygota</taxon>
        <taxon>Neoptera</taxon>
        <taxon>Polyneoptera</taxon>
        <taxon>Phasmatodea</taxon>
        <taxon>Verophasmatodea</taxon>
        <taxon>Anareolatae</taxon>
        <taxon>Phasmatidae</taxon>
        <taxon>Eurycanthinae</taxon>
        <taxon>Dryococelus</taxon>
    </lineage>
</organism>
<sequence>MIMVQTIFTFQTINKMGNKSLVIIQAFYANMIFMLRKELAQIQVKDWEKHFPNLFSFLLENGIGVCGTVRCNRKGLPAEMKHLKLKRGEESAFWHNQKEMRACSWQDTLDISIGFEKVEKPKLVSRYNKNVNGVNKFNQPCTNYTALVNGRIVYNKTNNKTDGAKHYVREPAAKRGCKVCDSMPLARLIERNFIVEKKKKIVFALYFQASAS</sequence>
<dbReference type="PANTHER" id="PTHR46599">
    <property type="entry name" value="PIGGYBAC TRANSPOSABLE ELEMENT-DERIVED PROTEIN 4"/>
    <property type="match status" value="1"/>
</dbReference>
<evidence type="ECO:0000259" key="1">
    <source>
        <dbReference type="Pfam" id="PF13843"/>
    </source>
</evidence>
<comment type="caution">
    <text evidence="2">The sequence shown here is derived from an EMBL/GenBank/DDBJ whole genome shotgun (WGS) entry which is preliminary data.</text>
</comment>
<dbReference type="Proteomes" id="UP001159363">
    <property type="component" value="Chromosome 4"/>
</dbReference>
<dbReference type="EMBL" id="JARBHB010000005">
    <property type="protein sequence ID" value="KAJ8882457.1"/>
    <property type="molecule type" value="Genomic_DNA"/>
</dbReference>
<dbReference type="Pfam" id="PF13843">
    <property type="entry name" value="DDE_Tnp_1_7"/>
    <property type="match status" value="1"/>
</dbReference>
<gene>
    <name evidence="2" type="ORF">PR048_014265</name>
</gene>
<evidence type="ECO:0000313" key="3">
    <source>
        <dbReference type="Proteomes" id="UP001159363"/>
    </source>
</evidence>
<accession>A0ABQ9HDZ0</accession>